<dbReference type="EMBL" id="RBWV01000009">
    <property type="protein sequence ID" value="RKS80064.1"/>
    <property type="molecule type" value="Genomic_DNA"/>
</dbReference>
<keyword evidence="5" id="KW-0624">Polysaccharide degradation</keyword>
<organism evidence="5 6">
    <name type="scientific">Motilibacter peucedani</name>
    <dbReference type="NCBI Taxonomy" id="598650"/>
    <lineage>
        <taxon>Bacteria</taxon>
        <taxon>Bacillati</taxon>
        <taxon>Actinomycetota</taxon>
        <taxon>Actinomycetes</taxon>
        <taxon>Motilibacterales</taxon>
        <taxon>Motilibacteraceae</taxon>
        <taxon>Motilibacter</taxon>
    </lineage>
</organism>
<protein>
    <submittedName>
        <fullName evidence="5">Oligosaccharide reducing-end xylanase</fullName>
    </submittedName>
</protein>
<keyword evidence="5" id="KW-0119">Carbohydrate metabolism</keyword>
<dbReference type="Pfam" id="PF01270">
    <property type="entry name" value="Glyco_hydro_8"/>
    <property type="match status" value="1"/>
</dbReference>
<gene>
    <name evidence="5" type="ORF">CLV35_0484</name>
</gene>
<feature type="signal peptide" evidence="4">
    <location>
        <begin position="1"/>
        <end position="26"/>
    </location>
</feature>
<dbReference type="Proteomes" id="UP000281955">
    <property type="component" value="Unassembled WGS sequence"/>
</dbReference>
<dbReference type="GO" id="GO:0004553">
    <property type="term" value="F:hydrolase activity, hydrolyzing O-glycosyl compounds"/>
    <property type="evidence" value="ECO:0007669"/>
    <property type="project" value="InterPro"/>
</dbReference>
<name>A0A420XTC7_9ACTN</name>
<keyword evidence="6" id="KW-1185">Reference proteome</keyword>
<evidence type="ECO:0000313" key="6">
    <source>
        <dbReference type="Proteomes" id="UP000281955"/>
    </source>
</evidence>
<evidence type="ECO:0000256" key="2">
    <source>
        <dbReference type="ARBA" id="ARBA00022801"/>
    </source>
</evidence>
<comment type="similarity">
    <text evidence="1">Belongs to the glycosyl hydrolase 8 (cellulase D) family.</text>
</comment>
<sequence>MRKAVRIGMAALSAATVLAGSATAQAATGPDRHSGPTGGHYANVFEEAGYSHHAVKRKIDAAWNQLFHGNPGTAPDYFDGQSIYYQVSPDMGYVTDVANHDVRTEGIGYAMMIAVQLGKKHEFDSLWNFAKTNMQLQSGPTKYFFAWHTRTDGSIIDPGIAPDGDQWIAAALTFAAGRWGNGQGKYAYGPEAKQILHAMWHNADTGGVNMFDSKAYLPTFSPPGVNDWSDASYALPAFYRVFAKADPDDAKLWGKAVAAGEKMLQVAHNPTTGLSPCYSNFDGTPHRAFWEFPPSDESYSITFQEDAWRVIANANLDASWWGVQPWQTQFSNTLENFFIGQGVNSYVSRYQLNGTPLVGGQNTYEPKHAEGLVAMNSTSAITSTNPKRLEFVKDFWNTPVPSGRARYYDGMLYLLGMLYDSGNFRMYGPVNGVWSHSAK</sequence>
<keyword evidence="2 5" id="KW-0378">Hydrolase</keyword>
<dbReference type="InterPro" id="IPR012341">
    <property type="entry name" value="6hp_glycosidase-like_sf"/>
</dbReference>
<keyword evidence="3 5" id="KW-0326">Glycosidase</keyword>
<keyword evidence="4" id="KW-0732">Signal</keyword>
<dbReference type="AlphaFoldDB" id="A0A420XTC7"/>
<evidence type="ECO:0000256" key="1">
    <source>
        <dbReference type="ARBA" id="ARBA00009209"/>
    </source>
</evidence>
<proteinExistence type="inferred from homology"/>
<evidence type="ECO:0000256" key="3">
    <source>
        <dbReference type="ARBA" id="ARBA00023295"/>
    </source>
</evidence>
<dbReference type="InterPro" id="IPR002037">
    <property type="entry name" value="Glyco_hydro_8"/>
</dbReference>
<dbReference type="SUPFAM" id="SSF48208">
    <property type="entry name" value="Six-hairpin glycosidases"/>
    <property type="match status" value="1"/>
</dbReference>
<reference evidence="5 6" key="1">
    <citation type="submission" date="2018-10" db="EMBL/GenBank/DDBJ databases">
        <title>Genomic Encyclopedia of Archaeal and Bacterial Type Strains, Phase II (KMG-II): from individual species to whole genera.</title>
        <authorList>
            <person name="Goeker M."/>
        </authorList>
    </citation>
    <scope>NUCLEOTIDE SEQUENCE [LARGE SCALE GENOMIC DNA]</scope>
    <source>
        <strain evidence="5 6">RP-AC37</strain>
    </source>
</reference>
<keyword evidence="5" id="KW-0858">Xylan degradation</keyword>
<dbReference type="GO" id="GO:0045493">
    <property type="term" value="P:xylan catabolic process"/>
    <property type="evidence" value="ECO:0007669"/>
    <property type="project" value="UniProtKB-KW"/>
</dbReference>
<accession>A0A420XTC7</accession>
<dbReference type="PRINTS" id="PR00735">
    <property type="entry name" value="GLHYDRLASE8"/>
</dbReference>
<dbReference type="InterPro" id="IPR008928">
    <property type="entry name" value="6-hairpin_glycosidase_sf"/>
</dbReference>
<feature type="chain" id="PRO_5019327406" evidence="4">
    <location>
        <begin position="27"/>
        <end position="439"/>
    </location>
</feature>
<comment type="caution">
    <text evidence="5">The sequence shown here is derived from an EMBL/GenBank/DDBJ whole genome shotgun (WGS) entry which is preliminary data.</text>
</comment>
<dbReference type="OrthoDB" id="5482597at2"/>
<dbReference type="Gene3D" id="1.50.10.10">
    <property type="match status" value="1"/>
</dbReference>
<dbReference type="RefSeq" id="WP_121191801.1">
    <property type="nucleotide sequence ID" value="NZ_RBWV01000009.1"/>
</dbReference>
<evidence type="ECO:0000313" key="5">
    <source>
        <dbReference type="EMBL" id="RKS80064.1"/>
    </source>
</evidence>
<evidence type="ECO:0000256" key="4">
    <source>
        <dbReference type="SAM" id="SignalP"/>
    </source>
</evidence>
<dbReference type="InParanoid" id="A0A420XTC7"/>